<protein>
    <recommendedName>
        <fullName evidence="8">Probable membrane transporter protein</fullName>
    </recommendedName>
</protein>
<dbReference type="STRING" id="870908.SAMN04488044_0715"/>
<evidence type="ECO:0000256" key="3">
    <source>
        <dbReference type="ARBA" id="ARBA00022448"/>
    </source>
</evidence>
<keyword evidence="6 8" id="KW-1133">Transmembrane helix</keyword>
<organism evidence="9 10">
    <name type="scientific">Cognatishimia maritima</name>
    <dbReference type="NCBI Taxonomy" id="870908"/>
    <lineage>
        <taxon>Bacteria</taxon>
        <taxon>Pseudomonadati</taxon>
        <taxon>Pseudomonadota</taxon>
        <taxon>Alphaproteobacteria</taxon>
        <taxon>Rhodobacterales</taxon>
        <taxon>Paracoccaceae</taxon>
        <taxon>Cognatishimia</taxon>
    </lineage>
</organism>
<evidence type="ECO:0000256" key="7">
    <source>
        <dbReference type="ARBA" id="ARBA00023136"/>
    </source>
</evidence>
<feature type="transmembrane region" description="Helical" evidence="8">
    <location>
        <begin position="233"/>
        <end position="249"/>
    </location>
</feature>
<keyword evidence="7 8" id="KW-0472">Membrane</keyword>
<dbReference type="PANTHER" id="PTHR30269">
    <property type="entry name" value="TRANSMEMBRANE PROTEIN YFCA"/>
    <property type="match status" value="1"/>
</dbReference>
<dbReference type="EMBL" id="FQWM01000001">
    <property type="protein sequence ID" value="SHG41651.1"/>
    <property type="molecule type" value="Genomic_DNA"/>
</dbReference>
<dbReference type="Proteomes" id="UP000184211">
    <property type="component" value="Unassembled WGS sequence"/>
</dbReference>
<dbReference type="GO" id="GO:0005886">
    <property type="term" value="C:plasma membrane"/>
    <property type="evidence" value="ECO:0007669"/>
    <property type="project" value="UniProtKB-SubCell"/>
</dbReference>
<dbReference type="RefSeq" id="WP_072790604.1">
    <property type="nucleotide sequence ID" value="NZ_FQWM01000001.1"/>
</dbReference>
<feature type="transmembrane region" description="Helical" evidence="8">
    <location>
        <begin position="80"/>
        <end position="99"/>
    </location>
</feature>
<dbReference type="OrthoDB" id="9795324at2"/>
<evidence type="ECO:0000256" key="6">
    <source>
        <dbReference type="ARBA" id="ARBA00022989"/>
    </source>
</evidence>
<dbReference type="InterPro" id="IPR002781">
    <property type="entry name" value="TM_pro_TauE-like"/>
</dbReference>
<feature type="transmembrane region" description="Helical" evidence="8">
    <location>
        <begin position="195"/>
        <end position="213"/>
    </location>
</feature>
<keyword evidence="3" id="KW-0813">Transport</keyword>
<sequence>MPEVLASVLATPGLHWLVLTIMAAGIVRGFTGFGTALIFVPVGNIFLPAADVIAITMLVGFGGSAALLPRALKVAEIKDVSTLGAAALLTVPMGLWVMTQLPQDTIRWAAALIAAAMLSALVLGWRYRGRITVHKLLGIGAAGGAIGGMTGLTGPAVILFYLANGSRAEIVRANTILFLAMLDVVIVFNMTLGRLITWDMVALGVTLSIPYFLTARVGQAMFDPKYEKTYRTMAYLVIALAVVTGLPIWD</sequence>
<evidence type="ECO:0000256" key="2">
    <source>
        <dbReference type="ARBA" id="ARBA00009142"/>
    </source>
</evidence>
<dbReference type="PANTHER" id="PTHR30269:SF37">
    <property type="entry name" value="MEMBRANE TRANSPORTER PROTEIN"/>
    <property type="match status" value="1"/>
</dbReference>
<comment type="subcellular location">
    <subcellularLocation>
        <location evidence="1 8">Cell membrane</location>
        <topology evidence="1 8">Multi-pass membrane protein</topology>
    </subcellularLocation>
</comment>
<evidence type="ECO:0000313" key="10">
    <source>
        <dbReference type="Proteomes" id="UP000184211"/>
    </source>
</evidence>
<name>A0A1M5JMA5_9RHOB</name>
<keyword evidence="4 8" id="KW-1003">Cell membrane</keyword>
<feature type="transmembrane region" description="Helical" evidence="8">
    <location>
        <begin position="137"/>
        <end position="164"/>
    </location>
</feature>
<evidence type="ECO:0000256" key="5">
    <source>
        <dbReference type="ARBA" id="ARBA00022692"/>
    </source>
</evidence>
<comment type="similarity">
    <text evidence="2 8">Belongs to the 4-toluene sulfonate uptake permease (TSUP) (TC 2.A.102) family.</text>
</comment>
<feature type="transmembrane region" description="Helical" evidence="8">
    <location>
        <begin position="16"/>
        <end position="39"/>
    </location>
</feature>
<feature type="transmembrane region" description="Helical" evidence="8">
    <location>
        <begin position="105"/>
        <end position="125"/>
    </location>
</feature>
<feature type="transmembrane region" description="Helical" evidence="8">
    <location>
        <begin position="170"/>
        <end position="188"/>
    </location>
</feature>
<evidence type="ECO:0000256" key="8">
    <source>
        <dbReference type="RuleBase" id="RU363041"/>
    </source>
</evidence>
<evidence type="ECO:0000256" key="1">
    <source>
        <dbReference type="ARBA" id="ARBA00004651"/>
    </source>
</evidence>
<gene>
    <name evidence="9" type="ORF">SAMN04488044_0715</name>
</gene>
<reference evidence="10" key="1">
    <citation type="submission" date="2016-11" db="EMBL/GenBank/DDBJ databases">
        <authorList>
            <person name="Varghese N."/>
            <person name="Submissions S."/>
        </authorList>
    </citation>
    <scope>NUCLEOTIDE SEQUENCE [LARGE SCALE GENOMIC DNA]</scope>
    <source>
        <strain evidence="10">DSM 28223</strain>
    </source>
</reference>
<accession>A0A1M5JMA5</accession>
<dbReference type="Pfam" id="PF01925">
    <property type="entry name" value="TauE"/>
    <property type="match status" value="1"/>
</dbReference>
<evidence type="ECO:0000256" key="4">
    <source>
        <dbReference type="ARBA" id="ARBA00022475"/>
    </source>
</evidence>
<dbReference type="InterPro" id="IPR052017">
    <property type="entry name" value="TSUP"/>
</dbReference>
<feature type="transmembrane region" description="Helical" evidence="8">
    <location>
        <begin position="45"/>
        <end position="68"/>
    </location>
</feature>
<keyword evidence="5 8" id="KW-0812">Transmembrane</keyword>
<evidence type="ECO:0000313" key="9">
    <source>
        <dbReference type="EMBL" id="SHG41651.1"/>
    </source>
</evidence>
<dbReference type="AlphaFoldDB" id="A0A1M5JMA5"/>
<keyword evidence="10" id="KW-1185">Reference proteome</keyword>
<proteinExistence type="inferred from homology"/>